<dbReference type="OrthoDB" id="249102at2759"/>
<dbReference type="RefSeq" id="XP_029231863.1">
    <property type="nucleotide sequence ID" value="XM_029368057.1"/>
</dbReference>
<gene>
    <name evidence="2" type="ORF">Tco025E_01119</name>
</gene>
<evidence type="ECO:0000256" key="1">
    <source>
        <dbReference type="SAM" id="MobiDB-lite"/>
    </source>
</evidence>
<keyword evidence="3" id="KW-1185">Reference proteome</keyword>
<dbReference type="EMBL" id="MKKU01000033">
    <property type="protein sequence ID" value="RNF26657.1"/>
    <property type="molecule type" value="Genomic_DNA"/>
</dbReference>
<evidence type="ECO:0000313" key="3">
    <source>
        <dbReference type="Proteomes" id="UP000284403"/>
    </source>
</evidence>
<feature type="region of interest" description="Disordered" evidence="1">
    <location>
        <begin position="42"/>
        <end position="80"/>
    </location>
</feature>
<feature type="compositionally biased region" description="Basic residues" evidence="1">
    <location>
        <begin position="43"/>
        <end position="56"/>
    </location>
</feature>
<comment type="caution">
    <text evidence="2">The sequence shown here is derived from an EMBL/GenBank/DDBJ whole genome shotgun (WGS) entry which is preliminary data.</text>
</comment>
<evidence type="ECO:0000313" key="2">
    <source>
        <dbReference type="EMBL" id="RNF26657.1"/>
    </source>
</evidence>
<accession>A0A3S5IUL8</accession>
<reference evidence="2 3" key="1">
    <citation type="journal article" date="2018" name="BMC Genomics">
        <title>Genomic comparison of Trypanosoma conorhini and Trypanosoma rangeli to Trypanosoma cruzi strains of high and low virulence.</title>
        <authorList>
            <person name="Bradwell K.R."/>
            <person name="Koparde V.N."/>
            <person name="Matveyev A.V."/>
            <person name="Serrano M.G."/>
            <person name="Alves J.M."/>
            <person name="Parikh H."/>
            <person name="Huang B."/>
            <person name="Lee V."/>
            <person name="Espinosa-Alvarez O."/>
            <person name="Ortiz P.A."/>
            <person name="Costa-Martins A.G."/>
            <person name="Teixeira M.M."/>
            <person name="Buck G.A."/>
        </authorList>
    </citation>
    <scope>NUCLEOTIDE SEQUENCE [LARGE SCALE GENOMIC DNA]</scope>
    <source>
        <strain evidence="2 3">025E</strain>
    </source>
</reference>
<sequence>MRFPSPPLSSFFCITSSCGGRLARSVWPASACVCACVGGGKKQEKKKKPRGAKGKRGGAAEEGGLRNGAARRGPPPPVPLRPVELSEAFVKLLGVDRRSAESLQPLLAARCRQLLPAPQGTHGSPSRGVRETLATRVAPRAVLLTSSGSLFVLKHRGGGGAVVMESPEFGAHLQRHGSRPWRRAARPSLQHRPRHAAAMRRRTTNSTPLQAFVRRGASPRRG</sequence>
<dbReference type="GeneID" id="40314730"/>
<dbReference type="Proteomes" id="UP000284403">
    <property type="component" value="Unassembled WGS sequence"/>
</dbReference>
<feature type="region of interest" description="Disordered" evidence="1">
    <location>
        <begin position="176"/>
        <end position="222"/>
    </location>
</feature>
<organism evidence="2 3">
    <name type="scientific">Trypanosoma conorhini</name>
    <dbReference type="NCBI Taxonomy" id="83891"/>
    <lineage>
        <taxon>Eukaryota</taxon>
        <taxon>Discoba</taxon>
        <taxon>Euglenozoa</taxon>
        <taxon>Kinetoplastea</taxon>
        <taxon>Metakinetoplastina</taxon>
        <taxon>Trypanosomatida</taxon>
        <taxon>Trypanosomatidae</taxon>
        <taxon>Trypanosoma</taxon>
    </lineage>
</organism>
<name>A0A3S5IUL8_9TRYP</name>
<proteinExistence type="predicted"/>
<feature type="compositionally biased region" description="Basic residues" evidence="1">
    <location>
        <begin position="176"/>
        <end position="203"/>
    </location>
</feature>
<dbReference type="PROSITE" id="PS51257">
    <property type="entry name" value="PROKAR_LIPOPROTEIN"/>
    <property type="match status" value="1"/>
</dbReference>
<dbReference type="AlphaFoldDB" id="A0A3S5IUL8"/>
<protein>
    <submittedName>
        <fullName evidence="2">Uncharacterized protein</fullName>
    </submittedName>
</protein>